<dbReference type="SMART" id="SM00421">
    <property type="entry name" value="HTH_LUXR"/>
    <property type="match status" value="1"/>
</dbReference>
<organism evidence="5 6">
    <name type="scientific">Jannaschia helgolandensis</name>
    <dbReference type="NCBI Taxonomy" id="188906"/>
    <lineage>
        <taxon>Bacteria</taxon>
        <taxon>Pseudomonadati</taxon>
        <taxon>Pseudomonadota</taxon>
        <taxon>Alphaproteobacteria</taxon>
        <taxon>Rhodobacterales</taxon>
        <taxon>Roseobacteraceae</taxon>
        <taxon>Jannaschia</taxon>
    </lineage>
</organism>
<keyword evidence="2" id="KW-0238">DNA-binding</keyword>
<feature type="domain" description="HTH luxR-type" evidence="4">
    <location>
        <begin position="138"/>
        <end position="203"/>
    </location>
</feature>
<keyword evidence="1" id="KW-0805">Transcription regulation</keyword>
<dbReference type="Proteomes" id="UP000199283">
    <property type="component" value="Unassembled WGS sequence"/>
</dbReference>
<sequence length="208" mass="22509">MKHLSTLSTNAPSEVMIRTARPVPVVVMSPCDAFLTDVQCAAERAGLGEVRRIDIHDCDEISVIGKSIVVLDPDALDDPVSGASDLLDCPSNRVVLFGKGSGLIINRHAIRRVVDRDMGLDVLAMALRSVAADADKVDKACIPKLSARERQALHLYGRGFTLKEIAQRLGISDKSVETYKGRACRKLGLNGRAEVLSYIEPFLTPAAM</sequence>
<evidence type="ECO:0000256" key="2">
    <source>
        <dbReference type="ARBA" id="ARBA00023125"/>
    </source>
</evidence>
<dbReference type="GO" id="GO:0006355">
    <property type="term" value="P:regulation of DNA-templated transcription"/>
    <property type="evidence" value="ECO:0007669"/>
    <property type="project" value="InterPro"/>
</dbReference>
<dbReference type="EMBL" id="FNZQ01000003">
    <property type="protein sequence ID" value="SEL10847.1"/>
    <property type="molecule type" value="Genomic_DNA"/>
</dbReference>
<dbReference type="Pfam" id="PF00196">
    <property type="entry name" value="GerE"/>
    <property type="match status" value="1"/>
</dbReference>
<dbReference type="Gene3D" id="1.10.10.10">
    <property type="entry name" value="Winged helix-like DNA-binding domain superfamily/Winged helix DNA-binding domain"/>
    <property type="match status" value="1"/>
</dbReference>
<dbReference type="InterPro" id="IPR016032">
    <property type="entry name" value="Sig_transdc_resp-reg_C-effctor"/>
</dbReference>
<reference evidence="5 6" key="1">
    <citation type="submission" date="2016-10" db="EMBL/GenBank/DDBJ databases">
        <authorList>
            <person name="de Groot N.N."/>
        </authorList>
    </citation>
    <scope>NUCLEOTIDE SEQUENCE [LARGE SCALE GENOMIC DNA]</scope>
    <source>
        <strain evidence="5 6">DSM 14858</strain>
    </source>
</reference>
<evidence type="ECO:0000313" key="6">
    <source>
        <dbReference type="Proteomes" id="UP000199283"/>
    </source>
</evidence>
<evidence type="ECO:0000256" key="1">
    <source>
        <dbReference type="ARBA" id="ARBA00023015"/>
    </source>
</evidence>
<gene>
    <name evidence="5" type="ORF">SAMN04488526_1946</name>
</gene>
<name>A0A1H7MJS0_9RHOB</name>
<dbReference type="PANTHER" id="PTHR44688">
    <property type="entry name" value="DNA-BINDING TRANSCRIPTIONAL ACTIVATOR DEVR_DOSR"/>
    <property type="match status" value="1"/>
</dbReference>
<dbReference type="PRINTS" id="PR00038">
    <property type="entry name" value="HTHLUXR"/>
</dbReference>
<dbReference type="PANTHER" id="PTHR44688:SF16">
    <property type="entry name" value="DNA-BINDING TRANSCRIPTIONAL ACTIVATOR DEVR_DOSR"/>
    <property type="match status" value="1"/>
</dbReference>
<dbReference type="SUPFAM" id="SSF46894">
    <property type="entry name" value="C-terminal effector domain of the bipartite response regulators"/>
    <property type="match status" value="1"/>
</dbReference>
<dbReference type="PROSITE" id="PS50043">
    <property type="entry name" value="HTH_LUXR_2"/>
    <property type="match status" value="1"/>
</dbReference>
<keyword evidence="6" id="KW-1185">Reference proteome</keyword>
<dbReference type="GO" id="GO:0003677">
    <property type="term" value="F:DNA binding"/>
    <property type="evidence" value="ECO:0007669"/>
    <property type="project" value="UniProtKB-KW"/>
</dbReference>
<evidence type="ECO:0000313" key="5">
    <source>
        <dbReference type="EMBL" id="SEL10847.1"/>
    </source>
</evidence>
<protein>
    <submittedName>
        <fullName evidence="5">Two component transcriptional regulator, LuxR family</fullName>
    </submittedName>
</protein>
<dbReference type="OrthoDB" id="7877402at2"/>
<evidence type="ECO:0000259" key="4">
    <source>
        <dbReference type="PROSITE" id="PS50043"/>
    </source>
</evidence>
<evidence type="ECO:0000256" key="3">
    <source>
        <dbReference type="ARBA" id="ARBA00023163"/>
    </source>
</evidence>
<keyword evidence="3" id="KW-0804">Transcription</keyword>
<dbReference type="InterPro" id="IPR000792">
    <property type="entry name" value="Tscrpt_reg_LuxR_C"/>
</dbReference>
<accession>A0A1H7MJS0</accession>
<dbReference type="AlphaFoldDB" id="A0A1H7MJS0"/>
<proteinExistence type="predicted"/>
<dbReference type="STRING" id="188906.SAMN04488526_1946"/>
<dbReference type="InterPro" id="IPR036388">
    <property type="entry name" value="WH-like_DNA-bd_sf"/>
</dbReference>
<dbReference type="CDD" id="cd06170">
    <property type="entry name" value="LuxR_C_like"/>
    <property type="match status" value="1"/>
</dbReference>